<dbReference type="EMBL" id="UXUI01007362">
    <property type="protein sequence ID" value="VDD87195.1"/>
    <property type="molecule type" value="Genomic_DNA"/>
</dbReference>
<evidence type="ECO:0000256" key="7">
    <source>
        <dbReference type="ARBA" id="ARBA00023242"/>
    </source>
</evidence>
<keyword evidence="3" id="KW-0479">Metal-binding</keyword>
<keyword evidence="10" id="KW-1185">Reference proteome</keyword>
<dbReference type="AlphaFoldDB" id="A0A0N4UYH7"/>
<keyword evidence="4" id="KW-0677">Repeat</keyword>
<keyword evidence="6" id="KW-0862">Zinc</keyword>
<accession>A0A0N4UYH7</accession>
<name>A0A0N4UYH7_ENTVE</name>
<evidence type="ECO:0000256" key="1">
    <source>
        <dbReference type="ARBA" id="ARBA00004604"/>
    </source>
</evidence>
<dbReference type="GO" id="GO:0005730">
    <property type="term" value="C:nucleolus"/>
    <property type="evidence" value="ECO:0007669"/>
    <property type="project" value="UniProtKB-SubCell"/>
</dbReference>
<keyword evidence="5" id="KW-0863">Zinc-finger</keyword>
<comment type="similarity">
    <text evidence="2">Belongs to the NOA36 family.</text>
</comment>
<dbReference type="GO" id="GO:0008270">
    <property type="term" value="F:zinc ion binding"/>
    <property type="evidence" value="ECO:0007669"/>
    <property type="project" value="UniProtKB-KW"/>
</dbReference>
<keyword evidence="7" id="KW-0539">Nucleus</keyword>
<proteinExistence type="inferred from homology"/>
<evidence type="ECO:0000256" key="3">
    <source>
        <dbReference type="ARBA" id="ARBA00022723"/>
    </source>
</evidence>
<dbReference type="InterPro" id="IPR010531">
    <property type="entry name" value="NOA36"/>
</dbReference>
<evidence type="ECO:0000256" key="5">
    <source>
        <dbReference type="ARBA" id="ARBA00022771"/>
    </source>
</evidence>
<dbReference type="WBParaSite" id="EVEC_0000263001-mRNA-1">
    <property type="protein sequence ID" value="EVEC_0000263001-mRNA-1"/>
    <property type="gene ID" value="EVEC_0000263001"/>
</dbReference>
<organism evidence="11">
    <name type="scientific">Enterobius vermicularis</name>
    <name type="common">Human pinworm</name>
    <dbReference type="NCBI Taxonomy" id="51028"/>
    <lineage>
        <taxon>Eukaryota</taxon>
        <taxon>Metazoa</taxon>
        <taxon>Ecdysozoa</taxon>
        <taxon>Nematoda</taxon>
        <taxon>Chromadorea</taxon>
        <taxon>Rhabditida</taxon>
        <taxon>Spirurina</taxon>
        <taxon>Oxyuridomorpha</taxon>
        <taxon>Oxyuroidea</taxon>
        <taxon>Oxyuridae</taxon>
        <taxon>Enterobius</taxon>
    </lineage>
</organism>
<gene>
    <name evidence="9" type="ORF">EVEC_LOCUS2338</name>
</gene>
<sequence length="302" mass="34173">MPKKKSAARKKAEKRREVQKKIRAASYQIDLGTHPCNITMQCEGCLRDQKTRAFCYFCNTLCKLPVCAQCGKQKCMMKTGDCVVKHGGRYTTGLQMVGAICDFCEAFICHGRKCLTTHACNCPLRDAECIECKRGVWEHGGCMYKCCFCQNFLCEDDQFEHQASCQQLDSENYKCMSCNRLGQYTCMRCKICFCEEHVRRKGFKYDKTASILPCPKCSYPTSETKDFSVSIRKHAFGRQAGGGNDDEEGDYSNYGYGSFGTNEQAYEDSGEDDEDYEEDEDEEEESSSDAEQTEALGSGKEK</sequence>
<evidence type="ECO:0000313" key="10">
    <source>
        <dbReference type="Proteomes" id="UP000274131"/>
    </source>
</evidence>
<evidence type="ECO:0000256" key="6">
    <source>
        <dbReference type="ARBA" id="ARBA00022833"/>
    </source>
</evidence>
<protein>
    <submittedName>
        <fullName evidence="11">Zinc finger protein 330 homolog</fullName>
    </submittedName>
</protein>
<evidence type="ECO:0000256" key="4">
    <source>
        <dbReference type="ARBA" id="ARBA00022737"/>
    </source>
</evidence>
<feature type="region of interest" description="Disordered" evidence="8">
    <location>
        <begin position="238"/>
        <end position="302"/>
    </location>
</feature>
<feature type="compositionally biased region" description="Acidic residues" evidence="8">
    <location>
        <begin position="265"/>
        <end position="292"/>
    </location>
</feature>
<dbReference type="OrthoDB" id="10258894at2759"/>
<dbReference type="PANTHER" id="PTHR13214">
    <property type="entry name" value="ZINC FINGER PROTEIN 330"/>
    <property type="match status" value="1"/>
</dbReference>
<reference evidence="9 10" key="2">
    <citation type="submission" date="2018-10" db="EMBL/GenBank/DDBJ databases">
        <authorList>
            <consortium name="Pathogen Informatics"/>
        </authorList>
    </citation>
    <scope>NUCLEOTIDE SEQUENCE [LARGE SCALE GENOMIC DNA]</scope>
</reference>
<dbReference type="Proteomes" id="UP000274131">
    <property type="component" value="Unassembled WGS sequence"/>
</dbReference>
<evidence type="ECO:0000256" key="8">
    <source>
        <dbReference type="SAM" id="MobiDB-lite"/>
    </source>
</evidence>
<evidence type="ECO:0000313" key="11">
    <source>
        <dbReference type="WBParaSite" id="EVEC_0000263001-mRNA-1"/>
    </source>
</evidence>
<dbReference type="Pfam" id="PF06524">
    <property type="entry name" value="NOA36"/>
    <property type="match status" value="1"/>
</dbReference>
<comment type="subcellular location">
    <subcellularLocation>
        <location evidence="1">Nucleus</location>
        <location evidence="1">Nucleolus</location>
    </subcellularLocation>
</comment>
<reference evidence="11" key="1">
    <citation type="submission" date="2017-02" db="UniProtKB">
        <authorList>
            <consortium name="WormBaseParasite"/>
        </authorList>
    </citation>
    <scope>IDENTIFICATION</scope>
</reference>
<dbReference type="STRING" id="51028.A0A0N4UYH7"/>
<dbReference type="PANTHER" id="PTHR13214:SF1">
    <property type="entry name" value="ZINC FINGER PROTEIN 330"/>
    <property type="match status" value="1"/>
</dbReference>
<evidence type="ECO:0000313" key="9">
    <source>
        <dbReference type="EMBL" id="VDD87195.1"/>
    </source>
</evidence>
<evidence type="ECO:0000256" key="2">
    <source>
        <dbReference type="ARBA" id="ARBA00007212"/>
    </source>
</evidence>